<dbReference type="Proteomes" id="UP000176774">
    <property type="component" value="Unassembled WGS sequence"/>
</dbReference>
<dbReference type="EMBL" id="MHPA01000025">
    <property type="protein sequence ID" value="OGZ72514.1"/>
    <property type="molecule type" value="Genomic_DNA"/>
</dbReference>
<evidence type="ECO:0000256" key="1">
    <source>
        <dbReference type="SAM" id="MobiDB-lite"/>
    </source>
</evidence>
<accession>A0A1G2ICR2</accession>
<dbReference type="AlphaFoldDB" id="A0A1G2ICR2"/>
<proteinExistence type="predicted"/>
<evidence type="ECO:0000313" key="2">
    <source>
        <dbReference type="EMBL" id="OGZ72514.1"/>
    </source>
</evidence>
<comment type="caution">
    <text evidence="2">The sequence shown here is derived from an EMBL/GenBank/DDBJ whole genome shotgun (WGS) entry which is preliminary data.</text>
</comment>
<dbReference type="STRING" id="1802214.A2908_01425"/>
<protein>
    <submittedName>
        <fullName evidence="2">Uncharacterized protein</fullName>
    </submittedName>
</protein>
<reference evidence="2 3" key="1">
    <citation type="journal article" date="2016" name="Nat. Commun.">
        <title>Thousands of microbial genomes shed light on interconnected biogeochemical processes in an aquifer system.</title>
        <authorList>
            <person name="Anantharaman K."/>
            <person name="Brown C.T."/>
            <person name="Hug L.A."/>
            <person name="Sharon I."/>
            <person name="Castelle C.J."/>
            <person name="Probst A.J."/>
            <person name="Thomas B.C."/>
            <person name="Singh A."/>
            <person name="Wilkins M.J."/>
            <person name="Karaoz U."/>
            <person name="Brodie E.L."/>
            <person name="Williams K.H."/>
            <person name="Hubbard S.S."/>
            <person name="Banfield J.F."/>
        </authorList>
    </citation>
    <scope>NUCLEOTIDE SEQUENCE [LARGE SCALE GENOMIC DNA]</scope>
</reference>
<name>A0A1G2ICR2_9BACT</name>
<feature type="region of interest" description="Disordered" evidence="1">
    <location>
        <begin position="42"/>
        <end position="66"/>
    </location>
</feature>
<evidence type="ECO:0000313" key="3">
    <source>
        <dbReference type="Proteomes" id="UP000176774"/>
    </source>
</evidence>
<sequence>MALLPKNGDVKNVNIEKLAKFFENKFGVKIHPRAIRHLLAAKKSPKKEASEVFAPPLQRRNTIRPR</sequence>
<gene>
    <name evidence="2" type="ORF">A2908_01425</name>
</gene>
<organism evidence="2 3">
    <name type="scientific">Candidatus Staskawiczbacteria bacterium RIFCSPLOWO2_01_FULL_38_12b</name>
    <dbReference type="NCBI Taxonomy" id="1802214"/>
    <lineage>
        <taxon>Bacteria</taxon>
        <taxon>Candidatus Staskawicziibacteriota</taxon>
    </lineage>
</organism>